<sequence>MDMGSWDRGGYVMNAWPEQNDPRYGDRKIFFIPINDTISNGAGTSSGNGEILLTSLSPSETSGYLVSVTPHLTPDRSDVLQPQDQKLMDAEVIINE</sequence>
<protein>
    <submittedName>
        <fullName evidence="1">Uncharacterized protein</fullName>
    </submittedName>
</protein>
<reference evidence="1 2" key="2">
    <citation type="journal article" date="2014" name="Genome Announc.">
        <title>Complete Genome Sequence of Methanoregula formicica SMSPT, a Mesophilic Hydrogenotrophic Methanogen Isolated from a Methanogenic Upflow Anaerobic Sludge Blanket Reactor.</title>
        <authorList>
            <person name="Yamamoto K."/>
            <person name="Tamaki H."/>
            <person name="Cadillo-Quiroz H."/>
            <person name="Imachi H."/>
            <person name="Kyrpides N."/>
            <person name="Woyke T."/>
            <person name="Goodwin L."/>
            <person name="Zinder S.H."/>
            <person name="Kamagata Y."/>
            <person name="Liu W.T."/>
        </authorList>
    </citation>
    <scope>NUCLEOTIDE SEQUENCE [LARGE SCALE GENOMIC DNA]</scope>
    <source>
        <strain evidence="2">DSM 22288 / NBRC 105244 / SMSP</strain>
    </source>
</reference>
<gene>
    <name evidence="1" type="ordered locus">Metfor_2344</name>
</gene>
<proteinExistence type="predicted"/>
<reference evidence="2" key="1">
    <citation type="submission" date="2011-12" db="EMBL/GenBank/DDBJ databases">
        <title>Complete sequence of Methanoregula formicicum SMSP.</title>
        <authorList>
            <person name="Lucas S."/>
            <person name="Han J."/>
            <person name="Lapidus A."/>
            <person name="Cheng J.-F."/>
            <person name="Goodwin L."/>
            <person name="Pitluck S."/>
            <person name="Peters L."/>
            <person name="Ovchinnikova G."/>
            <person name="Teshima H."/>
            <person name="Detter J.C."/>
            <person name="Han C."/>
            <person name="Tapia R."/>
            <person name="Land M."/>
            <person name="Hauser L."/>
            <person name="Kyrpides N."/>
            <person name="Ivanova N."/>
            <person name="Pagani I."/>
            <person name="Imachi H."/>
            <person name="Tamaki H."/>
            <person name="Sekiguchi Y."/>
            <person name="Kamagata Y."/>
            <person name="Cadillo-Quiroz H."/>
            <person name="Zinder S."/>
            <person name="Liu W.-T."/>
            <person name="Woyke T."/>
        </authorList>
    </citation>
    <scope>NUCLEOTIDE SEQUENCE [LARGE SCALE GENOMIC DNA]</scope>
    <source>
        <strain evidence="2">DSM 22288 / NBRC 105244 / SMSP</strain>
    </source>
</reference>
<dbReference type="EMBL" id="CP003167">
    <property type="protein sequence ID" value="AGB03348.1"/>
    <property type="molecule type" value="Genomic_DNA"/>
</dbReference>
<keyword evidence="2" id="KW-1185">Reference proteome</keyword>
<accession>L0HJ65</accession>
<dbReference type="AlphaFoldDB" id="L0HJ65"/>
<dbReference type="KEGG" id="mfo:Metfor_2344"/>
<dbReference type="InParanoid" id="L0HJ65"/>
<dbReference type="Proteomes" id="UP000010824">
    <property type="component" value="Chromosome"/>
</dbReference>
<name>L0HJ65_METFS</name>
<dbReference type="HOGENOM" id="CLU_2353211_0_0_2"/>
<evidence type="ECO:0000313" key="1">
    <source>
        <dbReference type="EMBL" id="AGB03348.1"/>
    </source>
</evidence>
<evidence type="ECO:0000313" key="2">
    <source>
        <dbReference type="Proteomes" id="UP000010824"/>
    </source>
</evidence>
<organism evidence="1 2">
    <name type="scientific">Methanoregula formicica (strain DSM 22288 / NBRC 105244 / SMSP)</name>
    <dbReference type="NCBI Taxonomy" id="593750"/>
    <lineage>
        <taxon>Archaea</taxon>
        <taxon>Methanobacteriati</taxon>
        <taxon>Methanobacteriota</taxon>
        <taxon>Stenosarchaea group</taxon>
        <taxon>Methanomicrobia</taxon>
        <taxon>Methanomicrobiales</taxon>
        <taxon>Methanoregulaceae</taxon>
        <taxon>Methanoregula</taxon>
    </lineage>
</organism>